<keyword evidence="1" id="KW-0732">Signal</keyword>
<organism evidence="2 3">
    <name type="scientific">Marinibacterium profundimaris</name>
    <dbReference type="NCBI Taxonomy" id="1679460"/>
    <lineage>
        <taxon>Bacteria</taxon>
        <taxon>Pseudomonadati</taxon>
        <taxon>Pseudomonadota</taxon>
        <taxon>Alphaproteobacteria</taxon>
        <taxon>Rhodobacterales</taxon>
        <taxon>Paracoccaceae</taxon>
        <taxon>Marinibacterium</taxon>
    </lineage>
</organism>
<evidence type="ECO:0000313" key="3">
    <source>
        <dbReference type="Proteomes" id="UP000215377"/>
    </source>
</evidence>
<feature type="signal peptide" evidence="1">
    <location>
        <begin position="1"/>
        <end position="19"/>
    </location>
</feature>
<dbReference type="OrthoDB" id="7875085at2"/>
<feature type="chain" id="PRO_5013189036" evidence="1">
    <location>
        <begin position="20"/>
        <end position="92"/>
    </location>
</feature>
<sequence length="92" mass="9436">MIGATALCVAAGVAMASDAATVQQSSSELPVGIYATGAGTSYCPAGLRPVSVDGTTSCGMPNRTETYAEAKRTPYRRSYRSYDCAVGIKGCD</sequence>
<gene>
    <name evidence="2" type="ORF">ATO3_15900</name>
</gene>
<protein>
    <submittedName>
        <fullName evidence="2">Uncharacterized protein</fullName>
    </submittedName>
</protein>
<comment type="caution">
    <text evidence="2">The sequence shown here is derived from an EMBL/GenBank/DDBJ whole genome shotgun (WGS) entry which is preliminary data.</text>
</comment>
<dbReference type="RefSeq" id="WP_088650871.1">
    <property type="nucleotide sequence ID" value="NZ_AQQR01000006.1"/>
</dbReference>
<evidence type="ECO:0000256" key="1">
    <source>
        <dbReference type="SAM" id="SignalP"/>
    </source>
</evidence>
<keyword evidence="3" id="KW-1185">Reference proteome</keyword>
<name>A0A225NGF9_9RHOB</name>
<dbReference type="Proteomes" id="UP000215377">
    <property type="component" value="Unassembled WGS sequence"/>
</dbReference>
<evidence type="ECO:0000313" key="2">
    <source>
        <dbReference type="EMBL" id="OWU72556.1"/>
    </source>
</evidence>
<accession>A0A225NGF9</accession>
<reference evidence="2 3" key="1">
    <citation type="submission" date="2013-04" db="EMBL/GenBank/DDBJ databases">
        <title>Oceanicola sp. 22II1-22F33 Genome Sequencing.</title>
        <authorList>
            <person name="Lai Q."/>
            <person name="Li G."/>
            <person name="Shao Z."/>
        </authorList>
    </citation>
    <scope>NUCLEOTIDE SEQUENCE [LARGE SCALE GENOMIC DNA]</scope>
    <source>
        <strain evidence="2 3">22II1-22F33</strain>
    </source>
</reference>
<proteinExistence type="predicted"/>
<dbReference type="EMBL" id="AQQR01000006">
    <property type="protein sequence ID" value="OWU72556.1"/>
    <property type="molecule type" value="Genomic_DNA"/>
</dbReference>
<dbReference type="AlphaFoldDB" id="A0A225NGF9"/>